<keyword evidence="4" id="KW-1185">Reference proteome</keyword>
<name>A0AAD8L8J6_TARER</name>
<proteinExistence type="predicted"/>
<feature type="region of interest" description="Disordered" evidence="1">
    <location>
        <begin position="743"/>
        <end position="842"/>
    </location>
</feature>
<dbReference type="PANTHER" id="PTHR47481:SF40">
    <property type="entry name" value="RETROTRANSPOSON GAG DOMAIN-CONTAINING PROTEIN"/>
    <property type="match status" value="1"/>
</dbReference>
<sequence>MVETDKSAETNKQSSSETTSTALHLAFSVNNIHTKIRTLDGEKVTYSSWTKLVILHVKAFDLYHHIDGTAAPAKTDEDYKSWEKLDSLVLQWIYSTLPDDLFARVLEADTTARDAWLKVETIFLNNKNSRDTALEYEFSNLQLTACTSLDAYCQKLKDLANQLGDVGYPVSESRLVLQLVVGLPKEYDVVAAIINQGSSTWDEARNKLHLEVQRQNRRSTMSSASSAVLVAQGNNNNSTPRPNGYQGKNYDPNYNANRGRNNNTRGRGRNQTQRGRGRGNQYGNQGNNSQYGNNQQQWSGWTPPPSPYPNSGNQHGPNGQFQNIGPNGQFHNGGQFQHNGPSGQFQNLGPNGQFTGYTDYTPMDLAQSMQQVNLSSPDQSWYMDIGATSHLTTDPGKISTKLSSSPINSIFVGNGHSIPICGSGHTTHPTPNRTYTINNILFTPDIIKNLLSVRRFTIDNKTTVEFDPYGFTVKDLETGAHLSRHNSSGDLYPFTTSADSFTFVTPAPDQWHNRLGHPGESILHLSRTRFSLPYTFNNFAKFHRFVRTQFNCNIKAFQCDLGGEFDNNDFKSFADKHGFVFRFSCPQTSQQNGRAERMIRRLNDIMRTMLAHAHLPPPFWVEALHTAVYLHNILPTKRLNFSTPHYALFRCHPTYDGLRVFGCACYPNNTATMPHKLHPRSRQCIFLGYLPDHRGYRCYDQSTRRVLISCHVAFDESTFPYADPPNPDSYDFLDDPSFHSPHFFTPFQTTISTPTQTTTTPTPTHTANSPNYNPPNSPLPDNPTQTTPPHQPTTAPQPQQPTTTPSPTQPIQPTPNIRSTPNPTHTNMPSATNPIPSFSQHSMNTRAKSGIVKPITRLNLHTSSISPIPKSHNTARSDPNWFNAMINEHRALLDNDTWELVPRPHDHRIIRCAVGC</sequence>
<dbReference type="InterPro" id="IPR036397">
    <property type="entry name" value="RNaseH_sf"/>
</dbReference>
<feature type="compositionally biased region" description="Polar residues" evidence="1">
    <location>
        <begin position="309"/>
        <end position="356"/>
    </location>
</feature>
<dbReference type="PANTHER" id="PTHR47481">
    <property type="match status" value="1"/>
</dbReference>
<dbReference type="Proteomes" id="UP001229421">
    <property type="component" value="Unassembled WGS sequence"/>
</dbReference>
<comment type="caution">
    <text evidence="3">The sequence shown here is derived from an EMBL/GenBank/DDBJ whole genome shotgun (WGS) entry which is preliminary data.</text>
</comment>
<dbReference type="EMBL" id="JAUHHV010000002">
    <property type="protein sequence ID" value="KAK1433827.1"/>
    <property type="molecule type" value="Genomic_DNA"/>
</dbReference>
<dbReference type="Pfam" id="PF14223">
    <property type="entry name" value="Retrotran_gag_2"/>
    <property type="match status" value="1"/>
</dbReference>
<dbReference type="GO" id="GO:0015074">
    <property type="term" value="P:DNA integration"/>
    <property type="evidence" value="ECO:0007669"/>
    <property type="project" value="InterPro"/>
</dbReference>
<dbReference type="Pfam" id="PF22936">
    <property type="entry name" value="Pol_BBD"/>
    <property type="match status" value="1"/>
</dbReference>
<feature type="compositionally biased region" description="Polar residues" evidence="1">
    <location>
        <begin position="232"/>
        <end position="241"/>
    </location>
</feature>
<dbReference type="InterPro" id="IPR057670">
    <property type="entry name" value="SH3_retrovirus"/>
</dbReference>
<feature type="region of interest" description="Disordered" evidence="1">
    <location>
        <begin position="232"/>
        <end position="356"/>
    </location>
</feature>
<reference evidence="3" key="1">
    <citation type="journal article" date="2023" name="bioRxiv">
        <title>Improved chromosome-level genome assembly for marigold (Tagetes erecta).</title>
        <authorList>
            <person name="Jiang F."/>
            <person name="Yuan L."/>
            <person name="Wang S."/>
            <person name="Wang H."/>
            <person name="Xu D."/>
            <person name="Wang A."/>
            <person name="Fan W."/>
        </authorList>
    </citation>
    <scope>NUCLEOTIDE SEQUENCE</scope>
    <source>
        <strain evidence="3">WSJ</strain>
        <tissue evidence="3">Leaf</tissue>
    </source>
</reference>
<feature type="domain" description="Integrase catalytic" evidence="2">
    <location>
        <begin position="555"/>
        <end position="652"/>
    </location>
</feature>
<feature type="compositionally biased region" description="Pro residues" evidence="1">
    <location>
        <begin position="772"/>
        <end position="781"/>
    </location>
</feature>
<feature type="compositionally biased region" description="Polar residues" evidence="1">
    <location>
        <begin position="816"/>
        <end position="842"/>
    </location>
</feature>
<dbReference type="Gene3D" id="3.30.420.10">
    <property type="entry name" value="Ribonuclease H-like superfamily/Ribonuclease H"/>
    <property type="match status" value="1"/>
</dbReference>
<protein>
    <recommendedName>
        <fullName evidence="2">Integrase catalytic domain-containing protein</fullName>
    </recommendedName>
</protein>
<dbReference type="InterPro" id="IPR054722">
    <property type="entry name" value="PolX-like_BBD"/>
</dbReference>
<feature type="compositionally biased region" description="Low complexity" evidence="1">
    <location>
        <begin position="782"/>
        <end position="806"/>
    </location>
</feature>
<dbReference type="PROSITE" id="PS50994">
    <property type="entry name" value="INTEGRASE"/>
    <property type="match status" value="1"/>
</dbReference>
<dbReference type="SUPFAM" id="SSF53098">
    <property type="entry name" value="Ribonuclease H-like"/>
    <property type="match status" value="1"/>
</dbReference>
<dbReference type="InterPro" id="IPR012337">
    <property type="entry name" value="RNaseH-like_sf"/>
</dbReference>
<feature type="compositionally biased region" description="Low complexity" evidence="1">
    <location>
        <begin position="743"/>
        <end position="771"/>
    </location>
</feature>
<dbReference type="InterPro" id="IPR001584">
    <property type="entry name" value="Integrase_cat-core"/>
</dbReference>
<evidence type="ECO:0000259" key="2">
    <source>
        <dbReference type="PROSITE" id="PS50994"/>
    </source>
</evidence>
<dbReference type="GO" id="GO:0003676">
    <property type="term" value="F:nucleic acid binding"/>
    <property type="evidence" value="ECO:0007669"/>
    <property type="project" value="InterPro"/>
</dbReference>
<accession>A0AAD8L8J6</accession>
<evidence type="ECO:0000313" key="4">
    <source>
        <dbReference type="Proteomes" id="UP001229421"/>
    </source>
</evidence>
<gene>
    <name evidence="3" type="ORF">QVD17_10745</name>
</gene>
<organism evidence="3 4">
    <name type="scientific">Tagetes erecta</name>
    <name type="common">African marigold</name>
    <dbReference type="NCBI Taxonomy" id="13708"/>
    <lineage>
        <taxon>Eukaryota</taxon>
        <taxon>Viridiplantae</taxon>
        <taxon>Streptophyta</taxon>
        <taxon>Embryophyta</taxon>
        <taxon>Tracheophyta</taxon>
        <taxon>Spermatophyta</taxon>
        <taxon>Magnoliopsida</taxon>
        <taxon>eudicotyledons</taxon>
        <taxon>Gunneridae</taxon>
        <taxon>Pentapetalae</taxon>
        <taxon>asterids</taxon>
        <taxon>campanulids</taxon>
        <taxon>Asterales</taxon>
        <taxon>Asteraceae</taxon>
        <taxon>Asteroideae</taxon>
        <taxon>Heliantheae alliance</taxon>
        <taxon>Tageteae</taxon>
        <taxon>Tagetes</taxon>
    </lineage>
</organism>
<feature type="compositionally biased region" description="Low complexity" evidence="1">
    <location>
        <begin position="257"/>
        <end position="301"/>
    </location>
</feature>
<evidence type="ECO:0000256" key="1">
    <source>
        <dbReference type="SAM" id="MobiDB-lite"/>
    </source>
</evidence>
<dbReference type="Pfam" id="PF25597">
    <property type="entry name" value="SH3_retrovirus"/>
    <property type="match status" value="1"/>
</dbReference>
<dbReference type="AlphaFoldDB" id="A0AAD8L8J6"/>
<evidence type="ECO:0000313" key="3">
    <source>
        <dbReference type="EMBL" id="KAK1433827.1"/>
    </source>
</evidence>